<sequence length="279" mass="30822">MVNRKDLNPDASPQAAFGARLRRSRESRGWTQEDLCTHMGVSSGHISGVETTRKSPSLRFAKAADVAFGLVGTVDTFERQWHEMHNGSLLEGYPEYVGYQSRAAEIRLFESGIIPGVLQTQEYARVLADSAVQRGDITSDQASERVEFLIEQQSTLVRTPPPLIFAVLDESCIRNPIGGPAIMDAQLARLVEFAGQSNTSLQIAPYSMAERKPFIRLVYLLTLPDRSLMSYVESQTQGNLDRGLSSVLPLVKNYHQLQIGAASQAESVAMIEQLRKGIL</sequence>
<feature type="domain" description="HTH cro/C1-type" evidence="2">
    <location>
        <begin position="21"/>
        <end position="77"/>
    </location>
</feature>
<dbReference type="InterPro" id="IPR043917">
    <property type="entry name" value="DUF5753"/>
</dbReference>
<evidence type="ECO:0000256" key="1">
    <source>
        <dbReference type="SAM" id="MobiDB-lite"/>
    </source>
</evidence>
<dbReference type="SUPFAM" id="SSF47413">
    <property type="entry name" value="lambda repressor-like DNA-binding domains"/>
    <property type="match status" value="1"/>
</dbReference>
<proteinExistence type="predicted"/>
<keyword evidence="4" id="KW-1185">Reference proteome</keyword>
<dbReference type="InterPro" id="IPR001387">
    <property type="entry name" value="Cro/C1-type_HTH"/>
</dbReference>
<protein>
    <submittedName>
        <fullName evidence="3">Helix-turn-helix domain-containing protein</fullName>
    </submittedName>
</protein>
<name>A0ABW9NY92_9ACTN</name>
<dbReference type="CDD" id="cd00093">
    <property type="entry name" value="HTH_XRE"/>
    <property type="match status" value="1"/>
</dbReference>
<dbReference type="Proteomes" id="UP000460558">
    <property type="component" value="Unassembled WGS sequence"/>
</dbReference>
<evidence type="ECO:0000313" key="3">
    <source>
        <dbReference type="EMBL" id="MQS38300.1"/>
    </source>
</evidence>
<dbReference type="PROSITE" id="PS50943">
    <property type="entry name" value="HTH_CROC1"/>
    <property type="match status" value="1"/>
</dbReference>
<gene>
    <name evidence="3" type="ORF">FFZ77_22555</name>
</gene>
<dbReference type="EMBL" id="VDEQ01000249">
    <property type="protein sequence ID" value="MQS38300.1"/>
    <property type="molecule type" value="Genomic_DNA"/>
</dbReference>
<feature type="region of interest" description="Disordered" evidence="1">
    <location>
        <begin position="1"/>
        <end position="25"/>
    </location>
</feature>
<dbReference type="SMART" id="SM00530">
    <property type="entry name" value="HTH_XRE"/>
    <property type="match status" value="1"/>
</dbReference>
<reference evidence="3 4" key="1">
    <citation type="submission" date="2019-06" db="EMBL/GenBank/DDBJ databases">
        <title>Comparative genomics and metabolomics analyses of clavulanic acid producing Streptomyces species provides insight into specialized metabolism and evolution of beta-lactam biosynthetic gene clusters.</title>
        <authorList>
            <person name="Moore M.A."/>
            <person name="Cruz-Morales P."/>
            <person name="Barona Gomez F."/>
            <person name="Kapil T."/>
        </authorList>
    </citation>
    <scope>NUCLEOTIDE SEQUENCE [LARGE SCALE GENOMIC DNA]</scope>
    <source>
        <strain evidence="3 4">T-272</strain>
    </source>
</reference>
<accession>A0ABW9NY92</accession>
<dbReference type="Pfam" id="PF13560">
    <property type="entry name" value="HTH_31"/>
    <property type="match status" value="1"/>
</dbReference>
<dbReference type="RefSeq" id="WP_153485511.1">
    <property type="nucleotide sequence ID" value="NZ_VDEQ01000249.1"/>
</dbReference>
<comment type="caution">
    <text evidence="3">The sequence shown here is derived from an EMBL/GenBank/DDBJ whole genome shotgun (WGS) entry which is preliminary data.</text>
</comment>
<dbReference type="Pfam" id="PF19054">
    <property type="entry name" value="DUF5753"/>
    <property type="match status" value="1"/>
</dbReference>
<organism evidence="3 4">
    <name type="scientific">Streptomyces katsurahamanus</name>
    <dbReference type="NCBI Taxonomy" id="2577098"/>
    <lineage>
        <taxon>Bacteria</taxon>
        <taxon>Bacillati</taxon>
        <taxon>Actinomycetota</taxon>
        <taxon>Actinomycetes</taxon>
        <taxon>Kitasatosporales</taxon>
        <taxon>Streptomycetaceae</taxon>
        <taxon>Streptomyces</taxon>
    </lineage>
</organism>
<dbReference type="InterPro" id="IPR010982">
    <property type="entry name" value="Lambda_DNA-bd_dom_sf"/>
</dbReference>
<evidence type="ECO:0000313" key="4">
    <source>
        <dbReference type="Proteomes" id="UP000460558"/>
    </source>
</evidence>
<dbReference type="Gene3D" id="1.10.260.40">
    <property type="entry name" value="lambda repressor-like DNA-binding domains"/>
    <property type="match status" value="1"/>
</dbReference>
<evidence type="ECO:0000259" key="2">
    <source>
        <dbReference type="PROSITE" id="PS50943"/>
    </source>
</evidence>